<dbReference type="Pfam" id="PF08266">
    <property type="entry name" value="Cadherin_2"/>
    <property type="match status" value="1"/>
</dbReference>
<dbReference type="FunFam" id="2.60.40.60:FF:000004">
    <property type="entry name" value="Protocadherin 1 gamma 2"/>
    <property type="match status" value="1"/>
</dbReference>
<evidence type="ECO:0000256" key="9">
    <source>
        <dbReference type="ARBA" id="ARBA00022989"/>
    </source>
</evidence>
<dbReference type="InterPro" id="IPR020894">
    <property type="entry name" value="Cadherin_CS"/>
</dbReference>
<dbReference type="PANTHER" id="PTHR24028:SF236">
    <property type="entry name" value="PROTOCADHERIN GAMMA-C3"/>
    <property type="match status" value="1"/>
</dbReference>
<keyword evidence="5 15" id="KW-0732">Signal</keyword>
<keyword evidence="6" id="KW-0677">Repeat</keyword>
<feature type="transmembrane region" description="Helical" evidence="14">
    <location>
        <begin position="690"/>
        <end position="713"/>
    </location>
</feature>
<gene>
    <name evidence="17" type="primary">LOC109097792</name>
</gene>
<evidence type="ECO:0000256" key="2">
    <source>
        <dbReference type="ARBA" id="ARBA00004251"/>
    </source>
</evidence>
<evidence type="ECO:0000313" key="17">
    <source>
        <dbReference type="RefSeq" id="XP_042588377.1"/>
    </source>
</evidence>
<keyword evidence="11" id="KW-0325">Glycoprotein</keyword>
<feature type="chain" id="PRO_5040161463" evidence="15">
    <location>
        <begin position="28"/>
        <end position="948"/>
    </location>
</feature>
<dbReference type="InterPro" id="IPR050174">
    <property type="entry name" value="Protocadherin/Cadherin-CA"/>
</dbReference>
<feature type="domain" description="Cadherin" evidence="16">
    <location>
        <begin position="358"/>
        <end position="454"/>
    </location>
</feature>
<dbReference type="GO" id="GO:0005509">
    <property type="term" value="F:calcium ion binding"/>
    <property type="evidence" value="ECO:0007669"/>
    <property type="project" value="UniProtKB-UniRule"/>
</dbReference>
<feature type="domain" description="Cadherin" evidence="16">
    <location>
        <begin position="242"/>
        <end position="349"/>
    </location>
</feature>
<feature type="region of interest" description="Disordered" evidence="13">
    <location>
        <begin position="900"/>
        <end position="948"/>
    </location>
</feature>
<evidence type="ECO:0000256" key="4">
    <source>
        <dbReference type="ARBA" id="ARBA00022692"/>
    </source>
</evidence>
<dbReference type="FunFam" id="2.60.40.60:FF:000129">
    <property type="entry name" value="protocadherin alpha-C2 isoform X1"/>
    <property type="match status" value="1"/>
</dbReference>
<dbReference type="FunFam" id="2.60.40.60:FF:000018">
    <property type="entry name" value="Protocadherin gamma c3"/>
    <property type="match status" value="1"/>
</dbReference>
<dbReference type="FunFam" id="2.60.40.60:FF:000006">
    <property type="entry name" value="Protocadherin alpha 2"/>
    <property type="match status" value="1"/>
</dbReference>
<evidence type="ECO:0000256" key="14">
    <source>
        <dbReference type="SAM" id="Phobius"/>
    </source>
</evidence>
<keyword evidence="3" id="KW-1003">Cell membrane</keyword>
<evidence type="ECO:0000256" key="3">
    <source>
        <dbReference type="ARBA" id="ARBA00022475"/>
    </source>
</evidence>
<dbReference type="FunFam" id="2.60.40.60:FF:000001">
    <property type="entry name" value="Protocadherin alpha 2"/>
    <property type="match status" value="1"/>
</dbReference>
<dbReference type="GeneID" id="109097792"/>
<feature type="compositionally biased region" description="Pro residues" evidence="13">
    <location>
        <begin position="917"/>
        <end position="928"/>
    </location>
</feature>
<comment type="subcellular location">
    <subcellularLocation>
        <location evidence="2">Cell membrane</location>
        <topology evidence="2">Single-pass type I membrane protein</topology>
    </subcellularLocation>
</comment>
<feature type="domain" description="Cadherin" evidence="16">
    <location>
        <begin position="26"/>
        <end position="132"/>
    </location>
</feature>
<keyword evidence="4 14" id="KW-0812">Transmembrane</keyword>
<dbReference type="InterPro" id="IPR031904">
    <property type="entry name" value="Cadherin_CBD"/>
</dbReference>
<dbReference type="GO" id="GO:0007156">
    <property type="term" value="P:homophilic cell adhesion via plasma membrane adhesion molecules"/>
    <property type="evidence" value="ECO:0007669"/>
    <property type="project" value="InterPro"/>
</dbReference>
<dbReference type="PANTHER" id="PTHR24028">
    <property type="entry name" value="CADHERIN-87A"/>
    <property type="match status" value="1"/>
</dbReference>
<feature type="region of interest" description="Disordered" evidence="13">
    <location>
        <begin position="808"/>
        <end position="858"/>
    </location>
</feature>
<keyword evidence="8" id="KW-0130">Cell adhesion</keyword>
<dbReference type="InterPro" id="IPR013164">
    <property type="entry name" value="Cadherin_N"/>
</dbReference>
<evidence type="ECO:0000256" key="12">
    <source>
        <dbReference type="PROSITE-ProRule" id="PRU00043"/>
    </source>
</evidence>
<evidence type="ECO:0000256" key="7">
    <source>
        <dbReference type="ARBA" id="ARBA00022837"/>
    </source>
</evidence>
<feature type="compositionally biased region" description="Basic residues" evidence="13">
    <location>
        <begin position="938"/>
        <end position="948"/>
    </location>
</feature>
<dbReference type="Pfam" id="PF15974">
    <property type="entry name" value="Cadherin_tail"/>
    <property type="match status" value="1"/>
</dbReference>
<protein>
    <submittedName>
        <fullName evidence="17">Protocadherin gamma-C5-like isoform X31</fullName>
    </submittedName>
</protein>
<dbReference type="GO" id="GO:0005886">
    <property type="term" value="C:plasma membrane"/>
    <property type="evidence" value="ECO:0007669"/>
    <property type="project" value="UniProtKB-SubCell"/>
</dbReference>
<dbReference type="RefSeq" id="XP_042588377.1">
    <property type="nucleotide sequence ID" value="XM_042732443.1"/>
</dbReference>
<reference evidence="17" key="1">
    <citation type="submission" date="2025-08" db="UniProtKB">
        <authorList>
            <consortium name="RefSeq"/>
        </authorList>
    </citation>
    <scope>IDENTIFICATION</scope>
    <source>
        <tissue evidence="17">Muscle</tissue>
    </source>
</reference>
<feature type="signal peptide" evidence="15">
    <location>
        <begin position="1"/>
        <end position="27"/>
    </location>
</feature>
<evidence type="ECO:0000256" key="15">
    <source>
        <dbReference type="SAM" id="SignalP"/>
    </source>
</evidence>
<evidence type="ECO:0000256" key="10">
    <source>
        <dbReference type="ARBA" id="ARBA00023136"/>
    </source>
</evidence>
<dbReference type="CDD" id="cd11304">
    <property type="entry name" value="Cadherin_repeat"/>
    <property type="match status" value="6"/>
</dbReference>
<dbReference type="FunFam" id="2.60.40.60:FF:000002">
    <property type="entry name" value="Protocadherin alpha 2"/>
    <property type="match status" value="1"/>
</dbReference>
<comment type="function">
    <text evidence="1">Potential calcium-dependent cell-adhesion protein. May be involved in the establishment and maintenance of specific neuronal connections in the brain.</text>
</comment>
<evidence type="ECO:0000256" key="8">
    <source>
        <dbReference type="ARBA" id="ARBA00022889"/>
    </source>
</evidence>
<feature type="domain" description="Cadherin" evidence="16">
    <location>
        <begin position="579"/>
        <end position="674"/>
    </location>
</feature>
<evidence type="ECO:0000256" key="13">
    <source>
        <dbReference type="SAM" id="MobiDB-lite"/>
    </source>
</evidence>
<keyword evidence="7 12" id="KW-0106">Calcium</keyword>
<feature type="domain" description="Cadherin" evidence="16">
    <location>
        <begin position="455"/>
        <end position="564"/>
    </location>
</feature>
<feature type="domain" description="Cadherin" evidence="16">
    <location>
        <begin position="141"/>
        <end position="241"/>
    </location>
</feature>
<evidence type="ECO:0000256" key="5">
    <source>
        <dbReference type="ARBA" id="ARBA00022729"/>
    </source>
</evidence>
<dbReference type="PROSITE" id="PS50268">
    <property type="entry name" value="CADHERIN_2"/>
    <property type="match status" value="6"/>
</dbReference>
<dbReference type="Pfam" id="PF00028">
    <property type="entry name" value="Cadherin"/>
    <property type="match status" value="5"/>
</dbReference>
<dbReference type="InterPro" id="IPR002126">
    <property type="entry name" value="Cadherin-like_dom"/>
</dbReference>
<accession>A0A9Q9WRR6</accession>
<evidence type="ECO:0000256" key="11">
    <source>
        <dbReference type="ARBA" id="ARBA00023180"/>
    </source>
</evidence>
<evidence type="ECO:0000256" key="6">
    <source>
        <dbReference type="ARBA" id="ARBA00022737"/>
    </source>
</evidence>
<dbReference type="PROSITE" id="PS00232">
    <property type="entry name" value="CADHERIN_1"/>
    <property type="match status" value="3"/>
</dbReference>
<organism evidence="17">
    <name type="scientific">Cyprinus carpio</name>
    <name type="common">Common carp</name>
    <dbReference type="NCBI Taxonomy" id="7962"/>
    <lineage>
        <taxon>Eukaryota</taxon>
        <taxon>Metazoa</taxon>
        <taxon>Chordata</taxon>
        <taxon>Craniata</taxon>
        <taxon>Vertebrata</taxon>
        <taxon>Euteleostomi</taxon>
        <taxon>Actinopterygii</taxon>
        <taxon>Neopterygii</taxon>
        <taxon>Teleostei</taxon>
        <taxon>Ostariophysi</taxon>
        <taxon>Cypriniformes</taxon>
        <taxon>Cyprinidae</taxon>
        <taxon>Cyprininae</taxon>
        <taxon>Cyprinus</taxon>
    </lineage>
</organism>
<dbReference type="SMR" id="A0A9Q9WRR6"/>
<evidence type="ECO:0000259" key="16">
    <source>
        <dbReference type="PROSITE" id="PS50268"/>
    </source>
</evidence>
<dbReference type="Proteomes" id="UP001155660">
    <property type="component" value="Chromosome B10"/>
</dbReference>
<dbReference type="SMART" id="SM00112">
    <property type="entry name" value="CA"/>
    <property type="match status" value="6"/>
</dbReference>
<name>A0A9Q9WRR6_CYPCA</name>
<sequence>MRHRRIGGWKWAALLLFAISLLWKTAGAQIRYTIPEELKEGSIVGNIAKDLGFDISDIAERKLRIASESNRQYFSVDSGKGDLVVNGRIDRETLCGQSANCLMPLQIVIENPLQLHKVEIDIQDINDNAPSFHSKEGILNISELTAPGARFTLESAEDLDVGTNSLKSYSLSNNNFFRLNLKTNKNGVQIPELVLDKPLDREKQAIHHLILTALDGGNPVKSGTSVLQISVQDFNDNEPKFEVAAYKASVLESAVVGSSVLKIKATDLDDGPNGKIQYLFGAHTPELVRNVFRVNAETGEITVSGKLDYETKKSYTFDVCAKDKGNPELEGQSSVQIDIIDENDNPPEIILTSLPSPVPENATVGTVVALINVKDLDSGNNGKIELTVSPDVPFKLKPSFDNHYSLITDSLLDCEVHSEYNVEILAMDSGVPPLKTMKTVNVKVLDVNDNPPVFSQSSYNVYINENNLAGVSLFSVSATDIDRDKNAILTYSVLDLSSNQFPASSYFYINSENGTIYSMSTFDYEKTKLLRIVVQAKDHGSPPMSSNTTVNVFISDQNDNAPAVIYPSTSMGSVSHQRMPRSAKAGHLVTKVTAVDADSGHNAWLFYRLAEATDASLFSVNLHTGEVRTKRAVSEQDDSSQRLLIEIKDNGEPIQSTTVTVDILIEDGFHEPISDYREKTIEPNKKTGKITLYLIISLASVSLLSLVTFFILLVKCARGSRSCCIRRANSEYKNPNRNLQIQLNTDGPIKYVEVLGGDMMSQSQSFGSYLSPMSEFSDLTLVKPSSTTNFTDTLNVLDASLPDSAWTFESQQQNPPNADWRFPPNQRPGPSGAGARPDEAGAGAGVIAGTGPWPNPPTEAEQLQALMAAANEASEATATLGPRYNPQYGPDYRQNVYIPGSTATLTANPQQQVPQQALPPPQALPPVEAPKAAQTPASKKKSTKKDKK</sequence>
<dbReference type="AlphaFoldDB" id="A0A9Q9WRR6"/>
<keyword evidence="10 14" id="KW-0472">Membrane</keyword>
<evidence type="ECO:0000256" key="1">
    <source>
        <dbReference type="ARBA" id="ARBA00003436"/>
    </source>
</evidence>
<keyword evidence="9 14" id="KW-1133">Transmembrane helix</keyword>
<proteinExistence type="predicted"/>